<protein>
    <recommendedName>
        <fullName evidence="5">WXG100 family type VII secretion target</fullName>
    </recommendedName>
</protein>
<keyword evidence="4" id="KW-1185">Reference proteome</keyword>
<evidence type="ECO:0000256" key="1">
    <source>
        <dbReference type="SAM" id="Coils"/>
    </source>
</evidence>
<keyword evidence="2" id="KW-0472">Membrane</keyword>
<name>A0ABW2DCW8_9ACTN</name>
<feature type="coiled-coil region" evidence="1">
    <location>
        <begin position="247"/>
        <end position="274"/>
    </location>
</feature>
<sequence length="313" mass="32823">MAERYTLDQLEGHLSELAPKIRELLALEMAVADWNVLTAAGSIAGGPSFPVYYEIALQKVDEAYPGGGLDFLGNLPERTRRIVEIEPEPFRSAQATLESAALSMVDLEGAPGNVLGKIGNWYGDAAEAFEEYFSAYAPAQSRQAELFASAINACMSLDLAVTASIAAVKSQIEGALELAQGLIDGYWAAQAALTVAVGVTVIGLATMGFGLAAAAGAAAIASAAGGGAGALASGVYSIQSAEKEMSAKNLDEFIDELNKELTNVEQALDTADEDIYTAIDAVRSEWTMRQIEIPAPPGADEVDTESFHHESSI</sequence>
<keyword evidence="1" id="KW-0175">Coiled coil</keyword>
<evidence type="ECO:0000313" key="3">
    <source>
        <dbReference type="EMBL" id="MFC6959390.1"/>
    </source>
</evidence>
<gene>
    <name evidence="3" type="ORF">ACFQS3_19530</name>
</gene>
<evidence type="ECO:0008006" key="5">
    <source>
        <dbReference type="Google" id="ProtNLM"/>
    </source>
</evidence>
<feature type="transmembrane region" description="Helical" evidence="2">
    <location>
        <begin position="211"/>
        <end position="238"/>
    </location>
</feature>
<reference evidence="4" key="1">
    <citation type="journal article" date="2019" name="Int. J. Syst. Evol. Microbiol.">
        <title>The Global Catalogue of Microorganisms (GCM) 10K type strain sequencing project: providing services to taxonomists for standard genome sequencing and annotation.</title>
        <authorList>
            <consortium name="The Broad Institute Genomics Platform"/>
            <consortium name="The Broad Institute Genome Sequencing Center for Infectious Disease"/>
            <person name="Wu L."/>
            <person name="Ma J."/>
        </authorList>
    </citation>
    <scope>NUCLEOTIDE SEQUENCE [LARGE SCALE GENOMIC DNA]</scope>
    <source>
        <strain evidence="4">KACC 12634</strain>
    </source>
</reference>
<accession>A0ABW2DCW8</accession>
<proteinExistence type="predicted"/>
<evidence type="ECO:0000313" key="4">
    <source>
        <dbReference type="Proteomes" id="UP001596470"/>
    </source>
</evidence>
<evidence type="ECO:0000256" key="2">
    <source>
        <dbReference type="SAM" id="Phobius"/>
    </source>
</evidence>
<dbReference type="EMBL" id="JBHSYS010000004">
    <property type="protein sequence ID" value="MFC6959390.1"/>
    <property type="molecule type" value="Genomic_DNA"/>
</dbReference>
<dbReference type="RefSeq" id="WP_382345249.1">
    <property type="nucleotide sequence ID" value="NZ_JBHMBP010000001.1"/>
</dbReference>
<keyword evidence="2" id="KW-0812">Transmembrane</keyword>
<keyword evidence="2" id="KW-1133">Transmembrane helix</keyword>
<comment type="caution">
    <text evidence="3">The sequence shown here is derived from an EMBL/GenBank/DDBJ whole genome shotgun (WGS) entry which is preliminary data.</text>
</comment>
<organism evidence="3 4">
    <name type="scientific">Glycomyces mayteni</name>
    <dbReference type="NCBI Taxonomy" id="543887"/>
    <lineage>
        <taxon>Bacteria</taxon>
        <taxon>Bacillati</taxon>
        <taxon>Actinomycetota</taxon>
        <taxon>Actinomycetes</taxon>
        <taxon>Glycomycetales</taxon>
        <taxon>Glycomycetaceae</taxon>
        <taxon>Glycomyces</taxon>
    </lineage>
</organism>
<feature type="transmembrane region" description="Helical" evidence="2">
    <location>
        <begin position="186"/>
        <end position="205"/>
    </location>
</feature>
<dbReference type="Proteomes" id="UP001596470">
    <property type="component" value="Unassembled WGS sequence"/>
</dbReference>